<accession>A0A212J1K6</accession>
<name>A0A212J1K6_9BACT</name>
<gene>
    <name evidence="3" type="ORF">KM92DES2_10383</name>
</gene>
<evidence type="ECO:0000256" key="1">
    <source>
        <dbReference type="SAM" id="SignalP"/>
    </source>
</evidence>
<organism evidence="3">
    <name type="scientific">uncultured Desulfovibrio sp</name>
    <dbReference type="NCBI Taxonomy" id="167968"/>
    <lineage>
        <taxon>Bacteria</taxon>
        <taxon>Pseudomonadati</taxon>
        <taxon>Thermodesulfobacteriota</taxon>
        <taxon>Desulfovibrionia</taxon>
        <taxon>Desulfovibrionales</taxon>
        <taxon>Desulfovibrionaceae</taxon>
        <taxon>Desulfovibrio</taxon>
        <taxon>environmental samples</taxon>
    </lineage>
</organism>
<dbReference type="EMBL" id="FLUP01000001">
    <property type="protein sequence ID" value="SBV93297.1"/>
    <property type="molecule type" value="Genomic_DNA"/>
</dbReference>
<evidence type="ECO:0000313" key="3">
    <source>
        <dbReference type="EMBL" id="SBV93297.1"/>
    </source>
</evidence>
<protein>
    <submittedName>
        <fullName evidence="3">Putative cytochrome c family protein</fullName>
    </submittedName>
</protein>
<feature type="domain" description="Cytochrome c-552/4" evidence="2">
    <location>
        <begin position="40"/>
        <end position="111"/>
    </location>
</feature>
<dbReference type="AlphaFoldDB" id="A0A212J1K6"/>
<sequence>MLYLFKKCLLSALFLAFIQLFFVQAGNADNTKTYIGSKNCAPCHEEQYNSFIKHSKKAHSWNSIAIMKPKLKEHELQKCYECHTTGYNKGGFKSIETTPELADVGCETCHGPGSEHAENQDPQSISRKPAVETCTACHNSERIQDFKFKPLIFSGAH</sequence>
<feature type="signal peptide" evidence="1">
    <location>
        <begin position="1"/>
        <end position="25"/>
    </location>
</feature>
<keyword evidence="1" id="KW-0732">Signal</keyword>
<feature type="chain" id="PRO_5012352110" evidence="1">
    <location>
        <begin position="26"/>
        <end position="157"/>
    </location>
</feature>
<dbReference type="SUPFAM" id="SSF48695">
    <property type="entry name" value="Multiheme cytochromes"/>
    <property type="match status" value="1"/>
</dbReference>
<proteinExistence type="predicted"/>
<dbReference type="RefSeq" id="WP_256267584.1">
    <property type="nucleotide sequence ID" value="NZ_LT598928.1"/>
</dbReference>
<dbReference type="Gene3D" id="1.10.1130.10">
    <property type="entry name" value="Flavocytochrome C3, Chain A"/>
    <property type="match status" value="1"/>
</dbReference>
<evidence type="ECO:0000259" key="2">
    <source>
        <dbReference type="Pfam" id="PF13435"/>
    </source>
</evidence>
<reference evidence="3" key="1">
    <citation type="submission" date="2016-04" db="EMBL/GenBank/DDBJ databases">
        <authorList>
            <person name="Evans L.H."/>
            <person name="Alamgir A."/>
            <person name="Owens N."/>
            <person name="Weber N.D."/>
            <person name="Virtaneva K."/>
            <person name="Barbian K."/>
            <person name="Babar A."/>
            <person name="Rosenke K."/>
        </authorList>
    </citation>
    <scope>NUCLEOTIDE SEQUENCE</scope>
    <source>
        <strain evidence="3">92-2</strain>
    </source>
</reference>
<dbReference type="InterPro" id="IPR036280">
    <property type="entry name" value="Multihaem_cyt_sf"/>
</dbReference>
<dbReference type="Pfam" id="PF13435">
    <property type="entry name" value="Cytochrome_C554"/>
    <property type="match status" value="1"/>
</dbReference>
<dbReference type="InterPro" id="IPR023155">
    <property type="entry name" value="Cyt_c-552/4"/>
</dbReference>